<name>A0ABT4FX30_PANTH</name>
<organism evidence="2 3">
    <name type="scientific">Paenibacillus thiaminolyticus</name>
    <name type="common">Bacillus thiaminolyticus</name>
    <dbReference type="NCBI Taxonomy" id="49283"/>
    <lineage>
        <taxon>Bacteria</taxon>
        <taxon>Bacillati</taxon>
        <taxon>Bacillota</taxon>
        <taxon>Bacilli</taxon>
        <taxon>Bacillales</taxon>
        <taxon>Paenibacillaceae</taxon>
        <taxon>Paenibacillus</taxon>
    </lineage>
</organism>
<dbReference type="GeneID" id="77000040"/>
<keyword evidence="3" id="KW-1185">Reference proteome</keyword>
<evidence type="ECO:0000313" key="2">
    <source>
        <dbReference type="EMBL" id="MCY9608712.1"/>
    </source>
</evidence>
<comment type="caution">
    <text evidence="2">The sequence shown here is derived from an EMBL/GenBank/DDBJ whole genome shotgun (WGS) entry which is preliminary data.</text>
</comment>
<reference evidence="2 3" key="1">
    <citation type="submission" date="2022-05" db="EMBL/GenBank/DDBJ databases">
        <title>Genome Sequencing of Bee-Associated Microbes.</title>
        <authorList>
            <person name="Dunlap C."/>
        </authorList>
    </citation>
    <scope>NUCLEOTIDE SEQUENCE [LARGE SCALE GENOMIC DNA]</scope>
    <source>
        <strain evidence="2 3">NRRL B-14613</strain>
    </source>
</reference>
<dbReference type="RefSeq" id="WP_164776183.1">
    <property type="nucleotide sequence ID" value="NZ_CABMNB010000022.1"/>
</dbReference>
<dbReference type="Proteomes" id="UP001209276">
    <property type="component" value="Unassembled WGS sequence"/>
</dbReference>
<evidence type="ECO:0000256" key="1">
    <source>
        <dbReference type="SAM" id="Phobius"/>
    </source>
</evidence>
<proteinExistence type="predicted"/>
<sequence length="57" mass="6542">MNVDKEIEELKHRLTDVEARLRQRPRKGAYYALWIIIGILVVMFLIGLVQFLSGGNG</sequence>
<gene>
    <name evidence="2" type="ORF">M5W83_16325</name>
</gene>
<keyword evidence="1" id="KW-0472">Membrane</keyword>
<protein>
    <submittedName>
        <fullName evidence="2">Uncharacterized protein</fullName>
    </submittedName>
</protein>
<accession>A0ABT4FX30</accession>
<keyword evidence="1" id="KW-1133">Transmembrane helix</keyword>
<dbReference type="EMBL" id="JAMDMM010000029">
    <property type="protein sequence ID" value="MCY9608712.1"/>
    <property type="molecule type" value="Genomic_DNA"/>
</dbReference>
<keyword evidence="1" id="KW-0812">Transmembrane</keyword>
<feature type="transmembrane region" description="Helical" evidence="1">
    <location>
        <begin position="30"/>
        <end position="52"/>
    </location>
</feature>
<evidence type="ECO:0000313" key="3">
    <source>
        <dbReference type="Proteomes" id="UP001209276"/>
    </source>
</evidence>